<gene>
    <name evidence="2" type="ORF">ACFO3I_07260</name>
</gene>
<keyword evidence="1" id="KW-1133">Transmembrane helix</keyword>
<feature type="transmembrane region" description="Helical" evidence="1">
    <location>
        <begin position="119"/>
        <end position="137"/>
    </location>
</feature>
<organism evidence="2 3">
    <name type="scientific">Rheinheimera marina</name>
    <dbReference type="NCBI Taxonomy" id="1774958"/>
    <lineage>
        <taxon>Bacteria</taxon>
        <taxon>Pseudomonadati</taxon>
        <taxon>Pseudomonadota</taxon>
        <taxon>Gammaproteobacteria</taxon>
        <taxon>Chromatiales</taxon>
        <taxon>Chromatiaceae</taxon>
        <taxon>Rheinheimera</taxon>
    </lineage>
</organism>
<protein>
    <submittedName>
        <fullName evidence="2">DUF2919 family protein</fullName>
    </submittedName>
</protein>
<keyword evidence="1" id="KW-0812">Transmembrane</keyword>
<proteinExistence type="predicted"/>
<keyword evidence="1" id="KW-0472">Membrane</keyword>
<accession>A0ABV9JKL7</accession>
<dbReference type="EMBL" id="JBHSGB010000006">
    <property type="protein sequence ID" value="MFC4654806.1"/>
    <property type="molecule type" value="Genomic_DNA"/>
</dbReference>
<reference evidence="3" key="1">
    <citation type="journal article" date="2019" name="Int. J. Syst. Evol. Microbiol.">
        <title>The Global Catalogue of Microorganisms (GCM) 10K type strain sequencing project: providing services to taxonomists for standard genome sequencing and annotation.</title>
        <authorList>
            <consortium name="The Broad Institute Genomics Platform"/>
            <consortium name="The Broad Institute Genome Sequencing Center for Infectious Disease"/>
            <person name="Wu L."/>
            <person name="Ma J."/>
        </authorList>
    </citation>
    <scope>NUCLEOTIDE SEQUENCE [LARGE SCALE GENOMIC DNA]</scope>
    <source>
        <strain evidence="3">DT28</strain>
    </source>
</reference>
<feature type="transmembrane region" description="Helical" evidence="1">
    <location>
        <begin position="57"/>
        <end position="74"/>
    </location>
</feature>
<keyword evidence="3" id="KW-1185">Reference proteome</keyword>
<dbReference type="RefSeq" id="WP_377332911.1">
    <property type="nucleotide sequence ID" value="NZ_JBHSGB010000006.1"/>
</dbReference>
<evidence type="ECO:0000313" key="2">
    <source>
        <dbReference type="EMBL" id="MFC4654806.1"/>
    </source>
</evidence>
<dbReference type="Proteomes" id="UP001595962">
    <property type="component" value="Unassembled WGS sequence"/>
</dbReference>
<dbReference type="Pfam" id="PF11143">
    <property type="entry name" value="DUF2919"/>
    <property type="match status" value="1"/>
</dbReference>
<sequence>MKRYFELDDHGLVRIPWMFYALLLVLLRPYLLWVVVLTMREGGDSMLKMIYPHSEDFMLACLIALPALVLTLVLSQRKDKGWRRCFVLWRHCRWPLIATALLDLGHSLTHLPAFVTVTAPWLLLAPITLAIGALWLVRSYRLKLVLSEWPEPAASGVKSQ</sequence>
<dbReference type="InterPro" id="IPR021318">
    <property type="entry name" value="DUF2919"/>
</dbReference>
<evidence type="ECO:0000256" key="1">
    <source>
        <dbReference type="SAM" id="Phobius"/>
    </source>
</evidence>
<feature type="transmembrane region" description="Helical" evidence="1">
    <location>
        <begin position="12"/>
        <end position="37"/>
    </location>
</feature>
<comment type="caution">
    <text evidence="2">The sequence shown here is derived from an EMBL/GenBank/DDBJ whole genome shotgun (WGS) entry which is preliminary data.</text>
</comment>
<name>A0ABV9JKL7_9GAMM</name>
<evidence type="ECO:0000313" key="3">
    <source>
        <dbReference type="Proteomes" id="UP001595962"/>
    </source>
</evidence>